<organism evidence="1 2">
    <name type="scientific">Paractinoplanes rhizophilus</name>
    <dbReference type="NCBI Taxonomy" id="1416877"/>
    <lineage>
        <taxon>Bacteria</taxon>
        <taxon>Bacillati</taxon>
        <taxon>Actinomycetota</taxon>
        <taxon>Actinomycetes</taxon>
        <taxon>Micromonosporales</taxon>
        <taxon>Micromonosporaceae</taxon>
        <taxon>Paractinoplanes</taxon>
    </lineage>
</organism>
<comment type="caution">
    <text evidence="1">The sequence shown here is derived from an EMBL/GenBank/DDBJ whole genome shotgun (WGS) entry which is preliminary data.</text>
</comment>
<dbReference type="EMBL" id="JBHTBJ010000048">
    <property type="protein sequence ID" value="MFC7279303.1"/>
    <property type="molecule type" value="Genomic_DNA"/>
</dbReference>
<accession>A0ABW2I367</accession>
<keyword evidence="2" id="KW-1185">Reference proteome</keyword>
<gene>
    <name evidence="1" type="ORF">ACFQS1_35525</name>
</gene>
<sequence length="95" mass="9971">MFTVSDNATMAIRTIIGRSGVPQGAGLRIAADADRGSLHIAVSPAPEPGDTVYDAGADAQLFIAEGAGELLEERTMDVREDDAGRVQFVLDSPQQ</sequence>
<evidence type="ECO:0000313" key="1">
    <source>
        <dbReference type="EMBL" id="MFC7279303.1"/>
    </source>
</evidence>
<dbReference type="Proteomes" id="UP001596548">
    <property type="component" value="Unassembled WGS sequence"/>
</dbReference>
<dbReference type="RefSeq" id="WP_378976497.1">
    <property type="nucleotide sequence ID" value="NZ_JBHTBJ010000048.1"/>
</dbReference>
<protein>
    <submittedName>
        <fullName evidence="1">Adhesin</fullName>
    </submittedName>
</protein>
<proteinExistence type="predicted"/>
<evidence type="ECO:0000313" key="2">
    <source>
        <dbReference type="Proteomes" id="UP001596548"/>
    </source>
</evidence>
<name>A0ABW2I367_9ACTN</name>
<dbReference type="SUPFAM" id="SSF89360">
    <property type="entry name" value="HesB-like domain"/>
    <property type="match status" value="1"/>
</dbReference>
<dbReference type="InterPro" id="IPR035903">
    <property type="entry name" value="HesB-like_dom_sf"/>
</dbReference>
<reference evidence="2" key="1">
    <citation type="journal article" date="2019" name="Int. J. Syst. Evol. Microbiol.">
        <title>The Global Catalogue of Microorganisms (GCM) 10K type strain sequencing project: providing services to taxonomists for standard genome sequencing and annotation.</title>
        <authorList>
            <consortium name="The Broad Institute Genomics Platform"/>
            <consortium name="The Broad Institute Genome Sequencing Center for Infectious Disease"/>
            <person name="Wu L."/>
            <person name="Ma J."/>
        </authorList>
    </citation>
    <scope>NUCLEOTIDE SEQUENCE [LARGE SCALE GENOMIC DNA]</scope>
    <source>
        <strain evidence="2">XZYJT-10</strain>
    </source>
</reference>
<dbReference type="Gene3D" id="2.60.300.12">
    <property type="entry name" value="HesB-like domain"/>
    <property type="match status" value="1"/>
</dbReference>